<reference evidence="3" key="1">
    <citation type="journal article" date="2019" name="Int. J. Syst. Evol. Microbiol.">
        <title>The Global Catalogue of Microorganisms (GCM) 10K type strain sequencing project: providing services to taxonomists for standard genome sequencing and annotation.</title>
        <authorList>
            <consortium name="The Broad Institute Genomics Platform"/>
            <consortium name="The Broad Institute Genome Sequencing Center for Infectious Disease"/>
            <person name="Wu L."/>
            <person name="Ma J."/>
        </authorList>
    </citation>
    <scope>NUCLEOTIDE SEQUENCE [LARGE SCALE GENOMIC DNA]</scope>
    <source>
        <strain evidence="3">CCM 7427</strain>
    </source>
</reference>
<dbReference type="Proteomes" id="UP001597521">
    <property type="component" value="Unassembled WGS sequence"/>
</dbReference>
<organism evidence="2 3">
    <name type="scientific">Devosia albogilva</name>
    <dbReference type="NCBI Taxonomy" id="429726"/>
    <lineage>
        <taxon>Bacteria</taxon>
        <taxon>Pseudomonadati</taxon>
        <taxon>Pseudomonadota</taxon>
        <taxon>Alphaproteobacteria</taxon>
        <taxon>Hyphomicrobiales</taxon>
        <taxon>Devosiaceae</taxon>
        <taxon>Devosia</taxon>
    </lineage>
</organism>
<comment type="caution">
    <text evidence="2">The sequence shown here is derived from an EMBL/GenBank/DDBJ whole genome shotgun (WGS) entry which is preliminary data.</text>
</comment>
<dbReference type="SMART" id="SM00347">
    <property type="entry name" value="HTH_MARR"/>
    <property type="match status" value="1"/>
</dbReference>
<feature type="domain" description="HTH marR-type" evidence="1">
    <location>
        <begin position="1"/>
        <end position="141"/>
    </location>
</feature>
<evidence type="ECO:0000313" key="2">
    <source>
        <dbReference type="EMBL" id="MFD2647146.1"/>
    </source>
</evidence>
<dbReference type="Gene3D" id="1.10.10.10">
    <property type="entry name" value="Winged helix-like DNA-binding domain superfamily/Winged helix DNA-binding domain"/>
    <property type="match status" value="1"/>
</dbReference>
<proteinExistence type="predicted"/>
<name>A0ABW5QI24_9HYPH</name>
<dbReference type="PANTHER" id="PTHR33164:SF43">
    <property type="entry name" value="HTH-TYPE TRANSCRIPTIONAL REPRESSOR YETL"/>
    <property type="match status" value="1"/>
</dbReference>
<dbReference type="SUPFAM" id="SSF46785">
    <property type="entry name" value="Winged helix' DNA-binding domain"/>
    <property type="match status" value="1"/>
</dbReference>
<dbReference type="InterPro" id="IPR000835">
    <property type="entry name" value="HTH_MarR-typ"/>
</dbReference>
<dbReference type="PROSITE" id="PS50995">
    <property type="entry name" value="HTH_MARR_2"/>
    <property type="match status" value="1"/>
</dbReference>
<dbReference type="InterPro" id="IPR039422">
    <property type="entry name" value="MarR/SlyA-like"/>
</dbReference>
<dbReference type="InterPro" id="IPR036390">
    <property type="entry name" value="WH_DNA-bd_sf"/>
</dbReference>
<dbReference type="Pfam" id="PF12802">
    <property type="entry name" value="MarR_2"/>
    <property type="match status" value="1"/>
</dbReference>
<accession>A0ABW5QI24</accession>
<dbReference type="PANTHER" id="PTHR33164">
    <property type="entry name" value="TRANSCRIPTIONAL REGULATOR, MARR FAMILY"/>
    <property type="match status" value="1"/>
</dbReference>
<keyword evidence="3" id="KW-1185">Reference proteome</keyword>
<dbReference type="PRINTS" id="PR00598">
    <property type="entry name" value="HTHMARR"/>
</dbReference>
<dbReference type="EMBL" id="JBHUNP010000001">
    <property type="protein sequence ID" value="MFD2647146.1"/>
    <property type="molecule type" value="Genomic_DNA"/>
</dbReference>
<protein>
    <submittedName>
        <fullName evidence="2">MarR family winged helix-turn-helix transcriptional regulator</fullName>
    </submittedName>
</protein>
<dbReference type="RefSeq" id="WP_386832182.1">
    <property type="nucleotide sequence ID" value="NZ_JBHUNP010000001.1"/>
</dbReference>
<dbReference type="InterPro" id="IPR036388">
    <property type="entry name" value="WH-like_DNA-bd_sf"/>
</dbReference>
<evidence type="ECO:0000259" key="1">
    <source>
        <dbReference type="PROSITE" id="PS50995"/>
    </source>
</evidence>
<sequence length="156" mass="17018">MGLSRSALDDLIGLKLRLVQLHFFAVYYAEFGPLGITPAEYAILEMVAENPRTRQGVLAEALSIKRSNMTKVMRGLEERGLLSRAAPADDARAVELTLTEAGETLRQQLASRMQRNDRLAASALDGPEQVELLRLLDKLLASSASHAPNSMELADG</sequence>
<evidence type="ECO:0000313" key="3">
    <source>
        <dbReference type="Proteomes" id="UP001597521"/>
    </source>
</evidence>
<gene>
    <name evidence="2" type="ORF">ACFSX5_04960</name>
</gene>